<organism evidence="1 2">
    <name type="scientific">Megalops atlanticus</name>
    <name type="common">Tarpon</name>
    <name type="synonym">Clupea gigantea</name>
    <dbReference type="NCBI Taxonomy" id="7932"/>
    <lineage>
        <taxon>Eukaryota</taxon>
        <taxon>Metazoa</taxon>
        <taxon>Chordata</taxon>
        <taxon>Craniata</taxon>
        <taxon>Vertebrata</taxon>
        <taxon>Euteleostomi</taxon>
        <taxon>Actinopterygii</taxon>
        <taxon>Neopterygii</taxon>
        <taxon>Teleostei</taxon>
        <taxon>Elopiformes</taxon>
        <taxon>Megalopidae</taxon>
        <taxon>Megalops</taxon>
    </lineage>
</organism>
<name>A0A9D3PCX5_MEGAT</name>
<dbReference type="EMBL" id="JAFDVH010000022">
    <property type="protein sequence ID" value="KAG7457229.1"/>
    <property type="molecule type" value="Genomic_DNA"/>
</dbReference>
<evidence type="ECO:0000313" key="1">
    <source>
        <dbReference type="EMBL" id="KAG7457229.1"/>
    </source>
</evidence>
<dbReference type="OrthoDB" id="10030336at2759"/>
<accession>A0A9D3PCX5</accession>
<reference evidence="1" key="1">
    <citation type="submission" date="2021-01" db="EMBL/GenBank/DDBJ databases">
        <authorList>
            <person name="Zahm M."/>
            <person name="Roques C."/>
            <person name="Cabau C."/>
            <person name="Klopp C."/>
            <person name="Donnadieu C."/>
            <person name="Jouanno E."/>
            <person name="Lampietro C."/>
            <person name="Louis A."/>
            <person name="Herpin A."/>
            <person name="Echchiki A."/>
            <person name="Berthelot C."/>
            <person name="Parey E."/>
            <person name="Roest-Crollius H."/>
            <person name="Braasch I."/>
            <person name="Postlethwait J."/>
            <person name="Bobe J."/>
            <person name="Montfort J."/>
            <person name="Bouchez O."/>
            <person name="Begum T."/>
            <person name="Mejri S."/>
            <person name="Adams A."/>
            <person name="Chen W.-J."/>
            <person name="Guiguen Y."/>
        </authorList>
    </citation>
    <scope>NUCLEOTIDE SEQUENCE</scope>
    <source>
        <strain evidence="1">YG-15Mar2019-1</strain>
        <tissue evidence="1">Brain</tissue>
    </source>
</reference>
<proteinExistence type="predicted"/>
<evidence type="ECO:0008006" key="3">
    <source>
        <dbReference type="Google" id="ProtNLM"/>
    </source>
</evidence>
<gene>
    <name evidence="1" type="ORF">MATL_G00244330</name>
</gene>
<dbReference type="AlphaFoldDB" id="A0A9D3PCX5"/>
<protein>
    <recommendedName>
        <fullName evidence="3">Nitric oxide synthase 1 adaptor protein</fullName>
    </recommendedName>
</protein>
<evidence type="ECO:0000313" key="2">
    <source>
        <dbReference type="Proteomes" id="UP001046870"/>
    </source>
</evidence>
<keyword evidence="2" id="KW-1185">Reference proteome</keyword>
<sequence>MVSESIILVATPKMLLPSSSQLPTGAPLSVHHQIQLLQQQLQQQQQQTQVAMAQVHLLKGLLSAEAAARLEAQAQVHQLLLRNEDLLQHISLLLKQIQELELKLSGHSSMGSQDSLLEITFRANVPPVLCDVTTLRPEDPAPRQLGDAIHLHLPLGSPLGRDGSLVKFECFHFLPSPPEEKSVGQGQATPPPQRDKLLSSLELLRFRESGIALEYETNTDESNERDSWGRNNSSLRLCNVLNKQGPPDCLGDEIAV</sequence>
<comment type="caution">
    <text evidence="1">The sequence shown here is derived from an EMBL/GenBank/DDBJ whole genome shotgun (WGS) entry which is preliminary data.</text>
</comment>
<dbReference type="Proteomes" id="UP001046870">
    <property type="component" value="Chromosome 22"/>
</dbReference>